<evidence type="ECO:0000313" key="1">
    <source>
        <dbReference type="EMBL" id="MBA0679785.1"/>
    </source>
</evidence>
<name>A0A7J8WXL2_GOSAI</name>
<gene>
    <name evidence="1" type="ORF">Goari_011534</name>
</gene>
<comment type="caution">
    <text evidence="1">The sequence shown here is derived from an EMBL/GenBank/DDBJ whole genome shotgun (WGS) entry which is preliminary data.</text>
</comment>
<organism evidence="1 2">
    <name type="scientific">Gossypium aridum</name>
    <name type="common">American cotton</name>
    <name type="synonym">Erioxylum aridum</name>
    <dbReference type="NCBI Taxonomy" id="34290"/>
    <lineage>
        <taxon>Eukaryota</taxon>
        <taxon>Viridiplantae</taxon>
        <taxon>Streptophyta</taxon>
        <taxon>Embryophyta</taxon>
        <taxon>Tracheophyta</taxon>
        <taxon>Spermatophyta</taxon>
        <taxon>Magnoliopsida</taxon>
        <taxon>eudicotyledons</taxon>
        <taxon>Gunneridae</taxon>
        <taxon>Pentapetalae</taxon>
        <taxon>rosids</taxon>
        <taxon>malvids</taxon>
        <taxon>Malvales</taxon>
        <taxon>Malvaceae</taxon>
        <taxon>Malvoideae</taxon>
        <taxon>Gossypium</taxon>
    </lineage>
</organism>
<proteinExistence type="predicted"/>
<dbReference type="EMBL" id="JABFAA010000004">
    <property type="protein sequence ID" value="MBA0679785.1"/>
    <property type="molecule type" value="Genomic_DNA"/>
</dbReference>
<accession>A0A7J8WXL2</accession>
<feature type="non-terminal residue" evidence="1">
    <location>
        <position position="437"/>
    </location>
</feature>
<dbReference type="Proteomes" id="UP000593577">
    <property type="component" value="Unassembled WGS sequence"/>
</dbReference>
<reference evidence="1 2" key="1">
    <citation type="journal article" date="2019" name="Genome Biol. Evol.">
        <title>Insights into the evolution of the New World diploid cottons (Gossypium, subgenus Houzingenia) based on genome sequencing.</title>
        <authorList>
            <person name="Grover C.E."/>
            <person name="Arick M.A. 2nd"/>
            <person name="Thrash A."/>
            <person name="Conover J.L."/>
            <person name="Sanders W.S."/>
            <person name="Peterson D.G."/>
            <person name="Frelichowski J.E."/>
            <person name="Scheffler J.A."/>
            <person name="Scheffler B.E."/>
            <person name="Wendel J.F."/>
        </authorList>
    </citation>
    <scope>NUCLEOTIDE SEQUENCE [LARGE SCALE GENOMIC DNA]</scope>
    <source>
        <strain evidence="1">185</strain>
        <tissue evidence="1">Leaf</tissue>
    </source>
</reference>
<evidence type="ECO:0000313" key="2">
    <source>
        <dbReference type="Proteomes" id="UP000593577"/>
    </source>
</evidence>
<protein>
    <submittedName>
        <fullName evidence="1">Uncharacterized protein</fullName>
    </submittedName>
</protein>
<sequence>MARRFGNFIGTFLDYDTKSIKSGYRAFLWIHYEQLPMLCFLCGHLGDSEAFYLARVVGFERRGLFFKWMILVGLFVVTWKCCDYRECQSQSVFGGRGCLDGSAGEQEIISSYLLALVDRVARCHETPKLECLRVGELSGSTVPLIYIEEAEHNSDGFRGGLALCWKGTCQIHLCSFSSSHIDVFVEDDYDSNQLCFTSFYGSPMIVDAFTRGISFGGRLCDERCLVDFCTILEKARLFDLGFFGQWFSWERGKFPHNNISERLDKGHGNRTFQFEDTWLLEDSCEVEECLHSLLTADSTDDALDEMVLTRMHLNFEIDKAERYWEQWAWDNWLRHGGRNTTFFHRHVSHRHRVNAIDHIIVADRIMVEGSKEIERVACHHFAKLFMSQGLGDMSRLLLGIMPSITDDMSTYFCSNFSADEVHLAVQGMAPTKVAGSD</sequence>
<keyword evidence="2" id="KW-1185">Reference proteome</keyword>
<dbReference type="AlphaFoldDB" id="A0A7J8WXL2"/>